<dbReference type="OMA" id="NTAHEES"/>
<reference evidence="2" key="1">
    <citation type="submission" date="2015-12" db="EMBL/GenBank/DDBJ databases">
        <title>Update maize B73 reference genome by single molecule sequencing technologies.</title>
        <authorList>
            <consortium name="Maize Genome Sequencing Project"/>
            <person name="Ware D."/>
        </authorList>
    </citation>
    <scope>NUCLEOTIDE SEQUENCE [LARGE SCALE GENOMIC DNA]</scope>
    <source>
        <tissue evidence="2">Seedling</tissue>
    </source>
</reference>
<accession>A0A1D6JZH2</accession>
<feature type="compositionally biased region" description="Polar residues" evidence="1">
    <location>
        <begin position="18"/>
        <end position="29"/>
    </location>
</feature>
<evidence type="ECO:0000256" key="1">
    <source>
        <dbReference type="SAM" id="MobiDB-lite"/>
    </source>
</evidence>
<dbReference type="EMBL" id="CM007647">
    <property type="protein sequence ID" value="ONL96990.1"/>
    <property type="molecule type" value="Genomic_DNA"/>
</dbReference>
<protein>
    <submittedName>
        <fullName evidence="2">Asparagine synthetase [glutamine-hydrolyzing] 1</fullName>
    </submittedName>
</protein>
<gene>
    <name evidence="2" type="ORF">ZEAMMB73_Zm00001d028766</name>
</gene>
<evidence type="ECO:0000313" key="2">
    <source>
        <dbReference type="EMBL" id="ONL96990.1"/>
    </source>
</evidence>
<organism evidence="2">
    <name type="scientific">Zea mays</name>
    <name type="common">Maize</name>
    <dbReference type="NCBI Taxonomy" id="4577"/>
    <lineage>
        <taxon>Eukaryota</taxon>
        <taxon>Viridiplantae</taxon>
        <taxon>Streptophyta</taxon>
        <taxon>Embryophyta</taxon>
        <taxon>Tracheophyta</taxon>
        <taxon>Spermatophyta</taxon>
        <taxon>Magnoliopsida</taxon>
        <taxon>Liliopsida</taxon>
        <taxon>Poales</taxon>
        <taxon>Poaceae</taxon>
        <taxon>PACMAD clade</taxon>
        <taxon>Panicoideae</taxon>
        <taxon>Andropogonodae</taxon>
        <taxon>Andropogoneae</taxon>
        <taxon>Tripsacinae</taxon>
        <taxon>Zea</taxon>
    </lineage>
</organism>
<feature type="region of interest" description="Disordered" evidence="1">
    <location>
        <begin position="1"/>
        <end position="34"/>
    </location>
</feature>
<dbReference type="AlphaFoldDB" id="A0A1D6JZH2"/>
<proteinExistence type="predicted"/>
<name>A0A1D6JZH2_MAIZE</name>
<sequence length="42" mass="4949">MWTEHRGWMKQPARHGGRSNSGQWQSSESRLSKRCELRCMGD</sequence>